<evidence type="ECO:0000256" key="1">
    <source>
        <dbReference type="ARBA" id="ARBA00004953"/>
    </source>
</evidence>
<evidence type="ECO:0000256" key="2">
    <source>
        <dbReference type="ARBA" id="ARBA00022573"/>
    </source>
</evidence>
<proteinExistence type="predicted"/>
<keyword evidence="4 7" id="KW-0808">Transferase</keyword>
<dbReference type="GeneID" id="83055065"/>
<dbReference type="InterPro" id="IPR014008">
    <property type="entry name" value="Cbl_synth_MTase_CbiT"/>
</dbReference>
<dbReference type="InterPro" id="IPR029063">
    <property type="entry name" value="SAM-dependent_MTases_sf"/>
</dbReference>
<dbReference type="InterPro" id="IPR025714">
    <property type="entry name" value="Methyltranfer_dom"/>
</dbReference>
<organism evidence="7 8">
    <name type="scientific">Veillonella seminalis</name>
    <dbReference type="NCBI Taxonomy" id="1502943"/>
    <lineage>
        <taxon>Bacteria</taxon>
        <taxon>Bacillati</taxon>
        <taxon>Bacillota</taxon>
        <taxon>Negativicutes</taxon>
        <taxon>Veillonellales</taxon>
        <taxon>Veillonellaceae</taxon>
        <taxon>Veillonella</taxon>
    </lineage>
</organism>
<dbReference type="PANTHER" id="PTHR43182:SF1">
    <property type="entry name" value="COBALT-PRECORRIN-7 C(5)-METHYLTRANSFERASE"/>
    <property type="match status" value="1"/>
</dbReference>
<dbReference type="AlphaFoldDB" id="A0A833CAD3"/>
<dbReference type="GO" id="GO:0009236">
    <property type="term" value="P:cobalamin biosynthetic process"/>
    <property type="evidence" value="ECO:0007669"/>
    <property type="project" value="UniProtKB-UniPathway"/>
</dbReference>
<comment type="pathway">
    <text evidence="1">Cofactor biosynthesis; adenosylcobalamin biosynthesis.</text>
</comment>
<comment type="caution">
    <text evidence="7">The sequence shown here is derived from an EMBL/GenBank/DDBJ whole genome shotgun (WGS) entry which is preliminary data.</text>
</comment>
<dbReference type="NCBIfam" id="TIGR02469">
    <property type="entry name" value="CbiT"/>
    <property type="match status" value="1"/>
</dbReference>
<gene>
    <name evidence="7" type="primary">cbiT</name>
    <name evidence="7" type="ORF">F8R14_08240</name>
</gene>
<evidence type="ECO:0000259" key="6">
    <source>
        <dbReference type="Pfam" id="PF13847"/>
    </source>
</evidence>
<dbReference type="CDD" id="cd02440">
    <property type="entry name" value="AdoMet_MTases"/>
    <property type="match status" value="1"/>
</dbReference>
<evidence type="ECO:0000256" key="3">
    <source>
        <dbReference type="ARBA" id="ARBA00022603"/>
    </source>
</evidence>
<evidence type="ECO:0000313" key="7">
    <source>
        <dbReference type="EMBL" id="KAB1477607.1"/>
    </source>
</evidence>
<reference evidence="7 8" key="1">
    <citation type="submission" date="2019-09" db="EMBL/GenBank/DDBJ databases">
        <title>Draft genome sequence of 3 type strains from the CCUG.</title>
        <authorList>
            <person name="Pineiro-Iglesias B."/>
            <person name="Tunovic T."/>
            <person name="Unosson C."/>
            <person name="Inganas E."/>
            <person name="Ohlen M."/>
            <person name="Cardew S."/>
            <person name="Jensie-Markopoulos S."/>
            <person name="Salva-Serra F."/>
            <person name="Jaen-Luchoro D."/>
            <person name="Karlsson R."/>
            <person name="Svensson-Stadler L."/>
            <person name="Chun J."/>
            <person name="Moore E."/>
        </authorList>
    </citation>
    <scope>NUCLEOTIDE SEQUENCE [LARGE SCALE GENOMIC DNA]</scope>
    <source>
        <strain evidence="7 8">CCUG 65427</strain>
    </source>
</reference>
<sequence length="204" mass="22230">MRHFFGIEDEEFIRGDVPMTKREIRMAVLNEARVQEESYVLDVGAGTGSISIEAALGAPQGHVYAIERFAKGIELIKANMTKFGVNNLTVIEAKAPEGMEDLPALDAIIIGGSAGGMDAILDESERLLKPGGRLVVTAVTMETGYTILKALKGRPFTYEGYQMQINRFRKAGPYHLLNPLSPIFIVTAVKQAETETANAEEATK</sequence>
<keyword evidence="2" id="KW-0169">Cobalamin biosynthesis</keyword>
<dbReference type="GO" id="GO:0032259">
    <property type="term" value="P:methylation"/>
    <property type="evidence" value="ECO:0007669"/>
    <property type="project" value="UniProtKB-KW"/>
</dbReference>
<dbReference type="SUPFAM" id="SSF53335">
    <property type="entry name" value="S-adenosyl-L-methionine-dependent methyltransferases"/>
    <property type="match status" value="1"/>
</dbReference>
<dbReference type="UniPathway" id="UPA00148"/>
<dbReference type="GO" id="GO:0008276">
    <property type="term" value="F:protein methyltransferase activity"/>
    <property type="evidence" value="ECO:0007669"/>
    <property type="project" value="InterPro"/>
</dbReference>
<evidence type="ECO:0000313" key="8">
    <source>
        <dbReference type="Proteomes" id="UP000434554"/>
    </source>
</evidence>
<dbReference type="EMBL" id="WBKH01000008">
    <property type="protein sequence ID" value="KAB1477607.1"/>
    <property type="molecule type" value="Genomic_DNA"/>
</dbReference>
<evidence type="ECO:0000256" key="5">
    <source>
        <dbReference type="ARBA" id="ARBA00022691"/>
    </source>
</evidence>
<dbReference type="RefSeq" id="WP_127007814.1">
    <property type="nucleotide sequence ID" value="NZ_CAUENZ010000005.1"/>
</dbReference>
<dbReference type="Gene3D" id="3.40.50.150">
    <property type="entry name" value="Vaccinia Virus protein VP39"/>
    <property type="match status" value="1"/>
</dbReference>
<evidence type="ECO:0000256" key="4">
    <source>
        <dbReference type="ARBA" id="ARBA00022679"/>
    </source>
</evidence>
<feature type="domain" description="Methyltransferase" evidence="6">
    <location>
        <begin position="39"/>
        <end position="140"/>
    </location>
</feature>
<keyword evidence="5" id="KW-0949">S-adenosyl-L-methionine</keyword>
<dbReference type="InterPro" id="IPR050714">
    <property type="entry name" value="Cobalamin_biosynth_MTase"/>
</dbReference>
<dbReference type="Pfam" id="PF13847">
    <property type="entry name" value="Methyltransf_31"/>
    <property type="match status" value="1"/>
</dbReference>
<keyword evidence="3 7" id="KW-0489">Methyltransferase</keyword>
<name>A0A833CAD3_9FIRM</name>
<dbReference type="PANTHER" id="PTHR43182">
    <property type="entry name" value="COBALT-PRECORRIN-6B C(15)-METHYLTRANSFERASE (DECARBOXYLATING)"/>
    <property type="match status" value="1"/>
</dbReference>
<accession>A0A833CAD3</accession>
<protein>
    <submittedName>
        <fullName evidence="7">Precorrin-6Y C5,15-methyltransferase (Decarboxylating) subunit CbiT</fullName>
    </submittedName>
</protein>
<dbReference type="Proteomes" id="UP000434554">
    <property type="component" value="Unassembled WGS sequence"/>
</dbReference>